<dbReference type="OMA" id="STWRKFN"/>
<organism evidence="5 6">
    <name type="scientific">Leptomonas seymouri</name>
    <dbReference type="NCBI Taxonomy" id="5684"/>
    <lineage>
        <taxon>Eukaryota</taxon>
        <taxon>Discoba</taxon>
        <taxon>Euglenozoa</taxon>
        <taxon>Kinetoplastea</taxon>
        <taxon>Metakinetoplastina</taxon>
        <taxon>Trypanosomatida</taxon>
        <taxon>Trypanosomatidae</taxon>
        <taxon>Leishmaniinae</taxon>
        <taxon>Leptomonas</taxon>
    </lineage>
</organism>
<sequence length="377" mass="42366">MYEEANAQVQFEAVGGHKSSIFYGKSTRDGRSTLRKTTTAWEVLYYLAMELAKEGADAEAPLKESDSMRTKFIHAAGKLSFFAPTLFALRFPEKFVPRAAELRLHVAQLNDWVVLEEGSPARALLGPLFHELFDGVENLKGYDADYDTGIWNIGLINEASNMVKPCVMDVKIGFIRHSPLTPEDKVERIMKKEHHSLMRYTAMRICGCQRYIDANISKEKEEGEGDAKQLMYERFGKEIGFAVSNVAELSNCLKLFLCTGVPLATSSKDGKLFFHPKALAGVSNTEKVKMDRRIADLRAQVRAVLQFFEETPQGAFLLQHMAFVSTSMLVLYDAAAPSATVRLRLIDFARSTWRKFNFDESVVGFVQGLNNIDTYLA</sequence>
<dbReference type="AlphaFoldDB" id="A0A0N1IKC0"/>
<dbReference type="PANTHER" id="PTHR12400">
    <property type="entry name" value="INOSITOL POLYPHOSPHATE KINASE"/>
    <property type="match status" value="1"/>
</dbReference>
<evidence type="ECO:0000313" key="5">
    <source>
        <dbReference type="EMBL" id="KPI86084.1"/>
    </source>
</evidence>
<reference evidence="5 6" key="1">
    <citation type="journal article" date="2015" name="PLoS Pathog.">
        <title>Leptomonas seymouri: Adaptations to the Dixenous Life Cycle Analyzed by Genome Sequencing, Transcriptome Profiling and Co-infection with Leishmania donovani.</title>
        <authorList>
            <person name="Kraeva N."/>
            <person name="Butenko A."/>
            <person name="Hlavacova J."/>
            <person name="Kostygov A."/>
            <person name="Myskova J."/>
            <person name="Grybchuk D."/>
            <person name="Lestinova T."/>
            <person name="Votypka J."/>
            <person name="Volf P."/>
            <person name="Opperdoes F."/>
            <person name="Flegontov P."/>
            <person name="Lukes J."/>
            <person name="Yurchenko V."/>
        </authorList>
    </citation>
    <scope>NUCLEOTIDE SEQUENCE [LARGE SCALE GENOMIC DNA]</scope>
    <source>
        <strain evidence="5 6">ATCC 30220</strain>
    </source>
</reference>
<dbReference type="GO" id="GO:0032958">
    <property type="term" value="P:inositol phosphate biosynthetic process"/>
    <property type="evidence" value="ECO:0007669"/>
    <property type="project" value="InterPro"/>
</dbReference>
<protein>
    <recommendedName>
        <fullName evidence="4">Kinase</fullName>
        <ecNumber evidence="4">2.7.-.-</ecNumber>
    </recommendedName>
</protein>
<dbReference type="InterPro" id="IPR005522">
    <property type="entry name" value="IPK"/>
</dbReference>
<dbReference type="GO" id="GO:0005634">
    <property type="term" value="C:nucleus"/>
    <property type="evidence" value="ECO:0007669"/>
    <property type="project" value="TreeGrafter"/>
</dbReference>
<evidence type="ECO:0000256" key="4">
    <source>
        <dbReference type="RuleBase" id="RU363090"/>
    </source>
</evidence>
<evidence type="ECO:0000256" key="2">
    <source>
        <dbReference type="ARBA" id="ARBA00022679"/>
    </source>
</evidence>
<dbReference type="InterPro" id="IPR038286">
    <property type="entry name" value="IPK_sf"/>
</dbReference>
<keyword evidence="6" id="KW-1185">Reference proteome</keyword>
<dbReference type="GO" id="GO:0005737">
    <property type="term" value="C:cytoplasm"/>
    <property type="evidence" value="ECO:0007669"/>
    <property type="project" value="TreeGrafter"/>
</dbReference>
<evidence type="ECO:0000256" key="1">
    <source>
        <dbReference type="ARBA" id="ARBA00007374"/>
    </source>
</evidence>
<dbReference type="OrthoDB" id="2573163at2759"/>
<evidence type="ECO:0000313" key="6">
    <source>
        <dbReference type="Proteomes" id="UP000038009"/>
    </source>
</evidence>
<dbReference type="Gene3D" id="3.30.470.160">
    <property type="entry name" value="Inositol polyphosphate kinase"/>
    <property type="match status" value="1"/>
</dbReference>
<name>A0A0N1IKC0_LEPSE</name>
<evidence type="ECO:0000256" key="3">
    <source>
        <dbReference type="ARBA" id="ARBA00022777"/>
    </source>
</evidence>
<dbReference type="Proteomes" id="UP000038009">
    <property type="component" value="Unassembled WGS sequence"/>
</dbReference>
<proteinExistence type="inferred from homology"/>
<comment type="similarity">
    <text evidence="1 4">Belongs to the inositol phosphokinase (IPK) family.</text>
</comment>
<keyword evidence="3 4" id="KW-0418">Kinase</keyword>
<dbReference type="EMBL" id="LJSK01000149">
    <property type="protein sequence ID" value="KPI86084.1"/>
    <property type="molecule type" value="Genomic_DNA"/>
</dbReference>
<dbReference type="GO" id="GO:0046854">
    <property type="term" value="P:phosphatidylinositol phosphate biosynthetic process"/>
    <property type="evidence" value="ECO:0007669"/>
    <property type="project" value="TreeGrafter"/>
</dbReference>
<dbReference type="EC" id="2.7.-.-" evidence="4"/>
<dbReference type="SUPFAM" id="SSF56104">
    <property type="entry name" value="SAICAR synthase-like"/>
    <property type="match status" value="1"/>
</dbReference>
<dbReference type="PANTHER" id="PTHR12400:SF21">
    <property type="entry name" value="KINASE"/>
    <property type="match status" value="1"/>
</dbReference>
<dbReference type="GO" id="GO:0000828">
    <property type="term" value="F:inositol hexakisphosphate kinase activity"/>
    <property type="evidence" value="ECO:0007669"/>
    <property type="project" value="TreeGrafter"/>
</dbReference>
<comment type="caution">
    <text evidence="5">The sequence shown here is derived from an EMBL/GenBank/DDBJ whole genome shotgun (WGS) entry which is preliminary data.</text>
</comment>
<accession>A0A0N1IKC0</accession>
<dbReference type="VEuPathDB" id="TriTrypDB:Lsey_0149_0060"/>
<gene>
    <name evidence="5" type="ORF">ABL78_4845</name>
</gene>
<keyword evidence="2 4" id="KW-0808">Transferase</keyword>
<dbReference type="Pfam" id="PF03770">
    <property type="entry name" value="IPK"/>
    <property type="match status" value="1"/>
</dbReference>